<evidence type="ECO:0000313" key="2">
    <source>
        <dbReference type="Proteomes" id="UP001454036"/>
    </source>
</evidence>
<sequence length="184" mass="20727">MIREAEECKSLTRVKISKDSLSMNHVLFADGTFIFCRAIDREGIEAMRILREYETTSGQKVNVEKCSVSFLSQTPHPMRRTILGVLGTREVSDQGKYLGLPLQVGRTKKEVFRYIKTKVEATVGGWKGKLSSQVGKEVMVKSVTSMIPNFVMNCFKLPMGIIDDLNRKMAKFFWGNGDGDKGIH</sequence>
<dbReference type="AlphaFoldDB" id="A0AAV3QU05"/>
<organism evidence="1 2">
    <name type="scientific">Lithospermum erythrorhizon</name>
    <name type="common">Purple gromwell</name>
    <name type="synonym">Lithospermum officinale var. erythrorhizon</name>
    <dbReference type="NCBI Taxonomy" id="34254"/>
    <lineage>
        <taxon>Eukaryota</taxon>
        <taxon>Viridiplantae</taxon>
        <taxon>Streptophyta</taxon>
        <taxon>Embryophyta</taxon>
        <taxon>Tracheophyta</taxon>
        <taxon>Spermatophyta</taxon>
        <taxon>Magnoliopsida</taxon>
        <taxon>eudicotyledons</taxon>
        <taxon>Gunneridae</taxon>
        <taxon>Pentapetalae</taxon>
        <taxon>asterids</taxon>
        <taxon>lamiids</taxon>
        <taxon>Boraginales</taxon>
        <taxon>Boraginaceae</taxon>
        <taxon>Boraginoideae</taxon>
        <taxon>Lithospermeae</taxon>
        <taxon>Lithospermum</taxon>
    </lineage>
</organism>
<dbReference type="PANTHER" id="PTHR33116:SF86">
    <property type="entry name" value="REVERSE TRANSCRIPTASE DOMAIN-CONTAINING PROTEIN"/>
    <property type="match status" value="1"/>
</dbReference>
<dbReference type="Proteomes" id="UP001454036">
    <property type="component" value="Unassembled WGS sequence"/>
</dbReference>
<name>A0AAV3QU05_LITER</name>
<accession>A0AAV3QU05</accession>
<gene>
    <name evidence="1" type="ORF">LIER_21606</name>
</gene>
<dbReference type="EMBL" id="BAABME010005732">
    <property type="protein sequence ID" value="GAA0166457.1"/>
    <property type="molecule type" value="Genomic_DNA"/>
</dbReference>
<keyword evidence="2" id="KW-1185">Reference proteome</keyword>
<dbReference type="PANTHER" id="PTHR33116">
    <property type="entry name" value="REVERSE TRANSCRIPTASE ZINC-BINDING DOMAIN-CONTAINING PROTEIN-RELATED-RELATED"/>
    <property type="match status" value="1"/>
</dbReference>
<protein>
    <submittedName>
        <fullName evidence="1">Uncharacterized protein</fullName>
    </submittedName>
</protein>
<reference evidence="1 2" key="1">
    <citation type="submission" date="2024-01" db="EMBL/GenBank/DDBJ databases">
        <title>The complete chloroplast genome sequence of Lithospermum erythrorhizon: insights into the phylogenetic relationship among Boraginaceae species and the maternal lineages of purple gromwells.</title>
        <authorList>
            <person name="Okada T."/>
            <person name="Watanabe K."/>
        </authorList>
    </citation>
    <scope>NUCLEOTIDE SEQUENCE [LARGE SCALE GENOMIC DNA]</scope>
</reference>
<evidence type="ECO:0000313" key="1">
    <source>
        <dbReference type="EMBL" id="GAA0166457.1"/>
    </source>
</evidence>
<comment type="caution">
    <text evidence="1">The sequence shown here is derived from an EMBL/GenBank/DDBJ whole genome shotgun (WGS) entry which is preliminary data.</text>
</comment>
<proteinExistence type="predicted"/>